<dbReference type="Proteomes" id="UP001165064">
    <property type="component" value="Unassembled WGS sequence"/>
</dbReference>
<name>A0ACB5TYX9_AMBMO</name>
<accession>A0ACB5TYX9</accession>
<evidence type="ECO:0000313" key="2">
    <source>
        <dbReference type="Proteomes" id="UP001165064"/>
    </source>
</evidence>
<organism evidence="1 2">
    <name type="scientific">Ambrosiozyma monospora</name>
    <name type="common">Yeast</name>
    <name type="synonym">Endomycopsis monosporus</name>
    <dbReference type="NCBI Taxonomy" id="43982"/>
    <lineage>
        <taxon>Eukaryota</taxon>
        <taxon>Fungi</taxon>
        <taxon>Dikarya</taxon>
        <taxon>Ascomycota</taxon>
        <taxon>Saccharomycotina</taxon>
        <taxon>Pichiomycetes</taxon>
        <taxon>Pichiales</taxon>
        <taxon>Pichiaceae</taxon>
        <taxon>Ambrosiozyma</taxon>
    </lineage>
</organism>
<gene>
    <name evidence="1" type="ORF">Amon02_001032400</name>
</gene>
<sequence length="400" mass="45703">MDENSNSNNKKNNNNNRLSTLSSSAAAIGNVGYNNESGIPPGYGINPNEIINFYEGYAPLRTSFWKVHNFGPLSWVAIILKDSYLGALRSLAESKRKFSKEKHWMFPDKSPTKSDKVFGAKMLENEGVSDMQPYKEVKIHRSTNSESKDGSKDIVMEISLNKRDAEAKTITQILKVLPNRKVVWLLIDRYFKFVYPFLPFLDEESFNNDVERIFGKRTDEEVKIKSIQMEKRLDFALIGTLLVVLRLSYLSLLTNVYKEGISPPRSKEDSYLLDHPIDMDIISVAQLCLNQFKLLRRSALSIFQCALIMKEYHKYAPEDGCDGCGDGDSQIFTGMLIQMAMSIGINREPSKFDEAVSKQSNLWRKIWYRLVSADNFQAFILGNPPLISSKYYDTELPYLN</sequence>
<dbReference type="EMBL" id="BSXS01010243">
    <property type="protein sequence ID" value="GME97777.1"/>
    <property type="molecule type" value="Genomic_DNA"/>
</dbReference>
<evidence type="ECO:0000313" key="1">
    <source>
        <dbReference type="EMBL" id="GME97777.1"/>
    </source>
</evidence>
<reference evidence="1" key="1">
    <citation type="submission" date="2023-04" db="EMBL/GenBank/DDBJ databases">
        <title>Ambrosiozyma monospora NBRC 10751.</title>
        <authorList>
            <person name="Ichikawa N."/>
            <person name="Sato H."/>
            <person name="Tonouchi N."/>
        </authorList>
    </citation>
    <scope>NUCLEOTIDE SEQUENCE</scope>
    <source>
        <strain evidence="1">NBRC 10751</strain>
    </source>
</reference>
<proteinExistence type="predicted"/>
<comment type="caution">
    <text evidence="1">The sequence shown here is derived from an EMBL/GenBank/DDBJ whole genome shotgun (WGS) entry which is preliminary data.</text>
</comment>
<protein>
    <submittedName>
        <fullName evidence="1">Unnamed protein product</fullName>
    </submittedName>
</protein>
<keyword evidence="2" id="KW-1185">Reference proteome</keyword>